<name>A0A0G0PWJ7_YANXG</name>
<comment type="caution">
    <text evidence="1">The sequence shown here is derived from an EMBL/GenBank/DDBJ whole genome shotgun (WGS) entry which is preliminary data.</text>
</comment>
<gene>
    <name evidence="1" type="ORF">UT29_C0001G0005</name>
</gene>
<evidence type="ECO:0008006" key="3">
    <source>
        <dbReference type="Google" id="ProtNLM"/>
    </source>
</evidence>
<organism evidence="1 2">
    <name type="scientific">Yanofskybacteria sp. (strain GW2011_GWA1_39_13)</name>
    <dbReference type="NCBI Taxonomy" id="1619019"/>
    <lineage>
        <taxon>Bacteria</taxon>
        <taxon>Candidatus Yanofskyibacteriota</taxon>
    </lineage>
</organism>
<dbReference type="EMBL" id="LBWF01000001">
    <property type="protein sequence ID" value="KKR02525.1"/>
    <property type="molecule type" value="Genomic_DNA"/>
</dbReference>
<evidence type="ECO:0000313" key="1">
    <source>
        <dbReference type="EMBL" id="KKR02525.1"/>
    </source>
</evidence>
<sequence>MFKSVVAGFFIILTSLLVAGCDNVSGFSPTSPSLLAGSERSSGRALVSREAIVDLVGGLGDPETINGVELVTIRGWFANIYPWEYIPEDSAVHPVATLWSPYQKPSPFQMAEQCRQIKEFGGGAVILEYSPNPALGWHNYWLSNNFASGCGPFFLLYEHVNGTQFVPPDGGAKNMDDPNNRRVFKDDIDFMFKNVIVPNQSRYVTVSGRAVIYLWSSVMMTGDFASLLEEVKNEYPVFFIGSGEIWSTPKGVENINRVKSLDGFMEYTMGGNNNYLRAVQDYARASFSWKGYLRGLEAETGKRYLLIPTFQAAYDDTKVRGRSSPPMYARSHDEVKYHAETIRSNMGRVYDYSVGPFVVYSELPEGAAVIESQCLPATVDTPGRFVGCGTARLQILKEYFGWGAR</sequence>
<dbReference type="Proteomes" id="UP000034845">
    <property type="component" value="Unassembled WGS sequence"/>
</dbReference>
<protein>
    <recommendedName>
        <fullName evidence="3">Glycoside hydrolase family 42 N-terminal domain-containing protein</fullName>
    </recommendedName>
</protein>
<evidence type="ECO:0000313" key="2">
    <source>
        <dbReference type="Proteomes" id="UP000034845"/>
    </source>
</evidence>
<dbReference type="AlphaFoldDB" id="A0A0G0PWJ7"/>
<dbReference type="Gene3D" id="3.20.20.80">
    <property type="entry name" value="Glycosidases"/>
    <property type="match status" value="1"/>
</dbReference>
<accession>A0A0G0PWJ7</accession>
<reference evidence="1 2" key="1">
    <citation type="journal article" date="2015" name="Nature">
        <title>rRNA introns, odd ribosomes, and small enigmatic genomes across a large radiation of phyla.</title>
        <authorList>
            <person name="Brown C.T."/>
            <person name="Hug L.A."/>
            <person name="Thomas B.C."/>
            <person name="Sharon I."/>
            <person name="Castelle C.J."/>
            <person name="Singh A."/>
            <person name="Wilkins M.J."/>
            <person name="Williams K.H."/>
            <person name="Banfield J.F."/>
        </authorList>
    </citation>
    <scope>NUCLEOTIDE SEQUENCE [LARGE SCALE GENOMIC DNA]</scope>
    <source>
        <strain evidence="2">GW2011_GWA1_39_13</strain>
    </source>
</reference>
<dbReference type="PROSITE" id="PS51257">
    <property type="entry name" value="PROKAR_LIPOPROTEIN"/>
    <property type="match status" value="1"/>
</dbReference>
<proteinExistence type="predicted"/>